<keyword evidence="6 8" id="KW-0472">Membrane</keyword>
<dbReference type="AlphaFoldDB" id="A0A8D2Q7H1"/>
<dbReference type="InterPro" id="IPR013106">
    <property type="entry name" value="Ig_V-set"/>
</dbReference>
<dbReference type="OMA" id="AWDKDST"/>
<evidence type="ECO:0000256" key="6">
    <source>
        <dbReference type="ARBA" id="ARBA00023136"/>
    </source>
</evidence>
<gene>
    <name evidence="11" type="primary">FAM187A</name>
</gene>
<dbReference type="Ensembl" id="ENSVKKT00000025067.1">
    <property type="protein sequence ID" value="ENSVKKP00000024471.1"/>
    <property type="gene ID" value="ENSVKKG00000016123.1"/>
</dbReference>
<keyword evidence="7" id="KW-0325">Glycoprotein</keyword>
<dbReference type="RefSeq" id="XP_044274590.1">
    <property type="nucleotide sequence ID" value="XM_044418655.1"/>
</dbReference>
<evidence type="ECO:0000256" key="2">
    <source>
        <dbReference type="ARBA" id="ARBA00008727"/>
    </source>
</evidence>
<evidence type="ECO:0000313" key="12">
    <source>
        <dbReference type="Proteomes" id="UP000694545"/>
    </source>
</evidence>
<dbReference type="InterPro" id="IPR007110">
    <property type="entry name" value="Ig-like_dom"/>
</dbReference>
<dbReference type="PANTHER" id="PTHR32178:SF7">
    <property type="entry name" value="IG-LIKE V-TYPE DOMAIN-CONTAINING PROTEIN FAM187A"/>
    <property type="match status" value="1"/>
</dbReference>
<feature type="chain" id="PRO_5033999202" evidence="9">
    <location>
        <begin position="22"/>
        <end position="415"/>
    </location>
</feature>
<dbReference type="Proteomes" id="UP000694545">
    <property type="component" value="Unplaced"/>
</dbReference>
<evidence type="ECO:0000256" key="9">
    <source>
        <dbReference type="SAM" id="SignalP"/>
    </source>
</evidence>
<feature type="signal peptide" evidence="9">
    <location>
        <begin position="1"/>
        <end position="21"/>
    </location>
</feature>
<dbReference type="InterPro" id="IPR036179">
    <property type="entry name" value="Ig-like_dom_sf"/>
</dbReference>
<dbReference type="SUPFAM" id="SSF48726">
    <property type="entry name" value="Immunoglobulin"/>
    <property type="match status" value="2"/>
</dbReference>
<evidence type="ECO:0000256" key="3">
    <source>
        <dbReference type="ARBA" id="ARBA00022692"/>
    </source>
</evidence>
<comment type="similarity">
    <text evidence="2">Belongs to the FAM187 family.</text>
</comment>
<evidence type="ECO:0000256" key="5">
    <source>
        <dbReference type="ARBA" id="ARBA00022989"/>
    </source>
</evidence>
<evidence type="ECO:0000256" key="7">
    <source>
        <dbReference type="ARBA" id="ARBA00023180"/>
    </source>
</evidence>
<feature type="domain" description="Ig-like" evidence="10">
    <location>
        <begin position="271"/>
        <end position="349"/>
    </location>
</feature>
<dbReference type="GeneID" id="123017366"/>
<accession>A0A8D2Q7H1</accession>
<comment type="subcellular location">
    <subcellularLocation>
        <location evidence="1">Membrane</location>
        <topology evidence="1">Single-pass type I membrane protein</topology>
    </subcellularLocation>
</comment>
<dbReference type="SMART" id="SM00409">
    <property type="entry name" value="IG"/>
    <property type="match status" value="2"/>
</dbReference>
<keyword evidence="5 8" id="KW-1133">Transmembrane helix</keyword>
<organism evidence="11 12">
    <name type="scientific">Varanus komodoensis</name>
    <name type="common">Komodo dragon</name>
    <dbReference type="NCBI Taxonomy" id="61221"/>
    <lineage>
        <taxon>Eukaryota</taxon>
        <taxon>Metazoa</taxon>
        <taxon>Chordata</taxon>
        <taxon>Craniata</taxon>
        <taxon>Vertebrata</taxon>
        <taxon>Euteleostomi</taxon>
        <taxon>Lepidosauria</taxon>
        <taxon>Squamata</taxon>
        <taxon>Bifurcata</taxon>
        <taxon>Unidentata</taxon>
        <taxon>Episquamata</taxon>
        <taxon>Toxicofera</taxon>
        <taxon>Anguimorpha</taxon>
        <taxon>Paleoanguimorpha</taxon>
        <taxon>Varanoidea</taxon>
        <taxon>Varanidae</taxon>
        <taxon>Varanus</taxon>
    </lineage>
</organism>
<reference evidence="11" key="1">
    <citation type="submission" date="2025-08" db="UniProtKB">
        <authorList>
            <consortium name="Ensembl"/>
        </authorList>
    </citation>
    <scope>IDENTIFICATION</scope>
</reference>
<dbReference type="InterPro" id="IPR003599">
    <property type="entry name" value="Ig_sub"/>
</dbReference>
<dbReference type="InterPro" id="IPR039311">
    <property type="entry name" value="FAM187A/B"/>
</dbReference>
<protein>
    <submittedName>
        <fullName evidence="11">Family with sequence similarity 187 member A</fullName>
    </submittedName>
</protein>
<dbReference type="KEGG" id="vko:123017366"/>
<name>A0A8D2Q7H1_VARKO</name>
<dbReference type="OrthoDB" id="9899560at2759"/>
<evidence type="ECO:0000313" key="11">
    <source>
        <dbReference type="Ensembl" id="ENSVKKP00000024471.1"/>
    </source>
</evidence>
<dbReference type="Gene3D" id="2.60.40.10">
    <property type="entry name" value="Immunoglobulins"/>
    <property type="match status" value="2"/>
</dbReference>
<feature type="transmembrane region" description="Helical" evidence="8">
    <location>
        <begin position="386"/>
        <end position="409"/>
    </location>
</feature>
<keyword evidence="12" id="KW-1185">Reference proteome</keyword>
<proteinExistence type="inferred from homology"/>
<reference evidence="11" key="2">
    <citation type="submission" date="2025-09" db="UniProtKB">
        <authorList>
            <consortium name="Ensembl"/>
        </authorList>
    </citation>
    <scope>IDENTIFICATION</scope>
</reference>
<dbReference type="CTD" id="100528020"/>
<dbReference type="PROSITE" id="PS50835">
    <property type="entry name" value="IG_LIKE"/>
    <property type="match status" value="1"/>
</dbReference>
<dbReference type="GO" id="GO:0016020">
    <property type="term" value="C:membrane"/>
    <property type="evidence" value="ECO:0007669"/>
    <property type="project" value="UniProtKB-SubCell"/>
</dbReference>
<dbReference type="PANTHER" id="PTHR32178">
    <property type="entry name" value="FAM187"/>
    <property type="match status" value="1"/>
</dbReference>
<evidence type="ECO:0000256" key="8">
    <source>
        <dbReference type="SAM" id="Phobius"/>
    </source>
</evidence>
<evidence type="ECO:0000256" key="1">
    <source>
        <dbReference type="ARBA" id="ARBA00004479"/>
    </source>
</evidence>
<sequence length="415" mass="47479">MASTGLTGILLVLGTANVLHGFAIVEKEDVFKRTPCPAFLMFENVAYLADMSFELPCNCKPEEITSVVWYFQKNMGSQQTKVLTDFDGTLVVDSSHIKVGSDIIWRFSIRMFSLIVFRVQVEDSGHYICGTKRGDFFYGYDVDVQASKGIVVAFVDKDQHSWEDDEEKHFKIFTVFWEWTKCNRCGVRGEQRRIGLCYVKSPYLFRRYHTTTADVASCGSGSVPKWFWSGVKLRKPEVVIRSCMIPCRGKASSKEGEASISNIISKLGEKPWVPNIPIQFHKQTLGSSLIITCPGARVEHAVAWDKDSTRLYLTRFLVGVNKSMRVFIDHGNQLHIRFAQMNDKGIYYCWREGQMVAGFRLSVVYESRRKRSLDDPETQYAVKMIFTSYVVITILFVIIHMIRCCIYAFKCTAME</sequence>
<dbReference type="InterPro" id="IPR013783">
    <property type="entry name" value="Ig-like_fold"/>
</dbReference>
<keyword evidence="3 8" id="KW-0812">Transmembrane</keyword>
<evidence type="ECO:0000256" key="4">
    <source>
        <dbReference type="ARBA" id="ARBA00022729"/>
    </source>
</evidence>
<evidence type="ECO:0000259" key="10">
    <source>
        <dbReference type="PROSITE" id="PS50835"/>
    </source>
</evidence>
<dbReference type="Pfam" id="PF07686">
    <property type="entry name" value="V-set"/>
    <property type="match status" value="1"/>
</dbReference>
<keyword evidence="4 9" id="KW-0732">Signal</keyword>